<organism evidence="1 2">
    <name type="scientific">Kickxella alabastrina</name>
    <dbReference type="NCBI Taxonomy" id="61397"/>
    <lineage>
        <taxon>Eukaryota</taxon>
        <taxon>Fungi</taxon>
        <taxon>Fungi incertae sedis</taxon>
        <taxon>Zoopagomycota</taxon>
        <taxon>Kickxellomycotina</taxon>
        <taxon>Kickxellomycetes</taxon>
        <taxon>Kickxellales</taxon>
        <taxon>Kickxellaceae</taxon>
        <taxon>Kickxella</taxon>
    </lineage>
</organism>
<sequence>MTLENTTAAVTGSVAGLRLDDNGSAGNAGSGVAEAPAAGPSKRRNRRGKGRGGGGGGGGGDRSDRSINTTNTTNTTDTTDTTDTTNTNTNTNTNTTTDGSASQQQDAREGRGPKENENEKEKPRQKQRQRQRPAADATRGRGRGGRSVGGGRQFSGALTGSEPKEEASLSSSLGAQLAQSSYECMICCDSVRPRHAVWQCDTCWAIFHLPCVKRWAAASTSTSTSASASASAGSGSGTSAGPGSRWRCPGCQHARAAAPSHYVCFCGATRNPEPARTGATPHGCGRICGRRRGAHCPHACPQPCHPGPCAPCTALAPEQACFCGRVAFRPRCGAGFDPVAGAQSCGAVCGETLGCGQHTCAQPCHAGLCAPCAAPQEQRCRCARHTRQARCGAPPRYACKDTCGALLGCGRHRCARGCHAQDEPGCHDACALDPARAPTCHCGAAKADRASCADAVPGCGSACRRALGCGHACAQPCHAGPCAPCAEPVAAPCRCGAAVVRGTCGTALLCTRTCGAKRSCRRHRCAAQCCGDAAHACTLQCGRQLACKAHACGDACHRGACAPCARTSPDPLACGCGRTRIAPPVACGTAPPACRLACPRTRACGHFSPAPHECHSGACPPCAVLIAAACMCGARELRSVPCHRAGAASCGRICARLLPCGGHRCERSCHRAGDACLAPGAACRQACGKPRRACGHACVLPCHTPKICDEAQPCAATVVAACPCGRLQARRRCGATELRAERLAVPCDDLCRLAERNRRVSLALGFPDQAAAPLDGLARIRYSDDVLRFARAHLAWVREIEALAAGFIAERARPALHFAPMKQGLRAFLHALAPVYGCAARSVDREPQRSVCWDRAPGSCVPSIPVSSAVRYTQPPTVVCSDRVNAVEGGGAEAPIFEVLPTALAPAPAAGAVPAIGSSADRLRRRIDFICIRDLRHGLTVDELRAAIDRLLMPNATYTLHWKGEDLVEMFCSLDPADARSELLAKWEHLLRNKLPHMGVAGIVAGEKAAVEEPPLPLPASKVPPRPLVFHVDDDEEEHHQQQQQQQQGEATSILAGNASDSESIPEDWESLNV</sequence>
<dbReference type="EMBL" id="JANBPG010000022">
    <property type="protein sequence ID" value="KAJ1901588.1"/>
    <property type="molecule type" value="Genomic_DNA"/>
</dbReference>
<name>A0ACC1IVP1_9FUNG</name>
<dbReference type="Proteomes" id="UP001150581">
    <property type="component" value="Unassembled WGS sequence"/>
</dbReference>
<reference evidence="1" key="1">
    <citation type="submission" date="2022-07" db="EMBL/GenBank/DDBJ databases">
        <title>Phylogenomic reconstructions and comparative analyses of Kickxellomycotina fungi.</title>
        <authorList>
            <person name="Reynolds N.K."/>
            <person name="Stajich J.E."/>
            <person name="Barry K."/>
            <person name="Grigoriev I.V."/>
            <person name="Crous P."/>
            <person name="Smith M.E."/>
        </authorList>
    </citation>
    <scope>NUCLEOTIDE SEQUENCE</scope>
    <source>
        <strain evidence="1">Benny 63K</strain>
    </source>
</reference>
<accession>A0ACC1IVP1</accession>
<keyword evidence="2" id="KW-1185">Reference proteome</keyword>
<gene>
    <name evidence="1" type="primary">FAP1</name>
    <name evidence="1" type="ORF">LPJ66_000673</name>
</gene>
<proteinExistence type="predicted"/>
<protein>
    <submittedName>
        <fullName evidence="1">FKBP12-associated protein</fullName>
    </submittedName>
</protein>
<comment type="caution">
    <text evidence="1">The sequence shown here is derived from an EMBL/GenBank/DDBJ whole genome shotgun (WGS) entry which is preliminary data.</text>
</comment>
<evidence type="ECO:0000313" key="2">
    <source>
        <dbReference type="Proteomes" id="UP001150581"/>
    </source>
</evidence>
<evidence type="ECO:0000313" key="1">
    <source>
        <dbReference type="EMBL" id="KAJ1901588.1"/>
    </source>
</evidence>